<dbReference type="Proteomes" id="UP000314982">
    <property type="component" value="Unassembled WGS sequence"/>
</dbReference>
<feature type="domain" description="Major facilitator superfamily (MFS) profile" evidence="5">
    <location>
        <begin position="1"/>
        <end position="82"/>
    </location>
</feature>
<evidence type="ECO:0000256" key="4">
    <source>
        <dbReference type="ARBA" id="ARBA00023136"/>
    </source>
</evidence>
<keyword evidence="3" id="KW-1133">Transmembrane helix</keyword>
<dbReference type="Ensembl" id="ENSHHUT00000047807.1">
    <property type="protein sequence ID" value="ENSHHUP00000046110.1"/>
    <property type="gene ID" value="ENSHHUG00000028089.1"/>
</dbReference>
<dbReference type="Gene3D" id="1.20.1250.20">
    <property type="entry name" value="MFS general substrate transporter like domains"/>
    <property type="match status" value="1"/>
</dbReference>
<protein>
    <submittedName>
        <fullName evidence="6">Si:dkey-119m7.8</fullName>
    </submittedName>
</protein>
<name>A0A4W5N9E9_9TELE</name>
<dbReference type="GO" id="GO:0016020">
    <property type="term" value="C:membrane"/>
    <property type="evidence" value="ECO:0007669"/>
    <property type="project" value="UniProtKB-SubCell"/>
</dbReference>
<keyword evidence="4" id="KW-0472">Membrane</keyword>
<evidence type="ECO:0000256" key="2">
    <source>
        <dbReference type="ARBA" id="ARBA00022692"/>
    </source>
</evidence>
<reference evidence="6" key="3">
    <citation type="submission" date="2025-09" db="UniProtKB">
        <authorList>
            <consortium name="Ensembl"/>
        </authorList>
    </citation>
    <scope>IDENTIFICATION</scope>
</reference>
<organism evidence="6 7">
    <name type="scientific">Hucho hucho</name>
    <name type="common">huchen</name>
    <dbReference type="NCBI Taxonomy" id="62062"/>
    <lineage>
        <taxon>Eukaryota</taxon>
        <taxon>Metazoa</taxon>
        <taxon>Chordata</taxon>
        <taxon>Craniata</taxon>
        <taxon>Vertebrata</taxon>
        <taxon>Euteleostomi</taxon>
        <taxon>Actinopterygii</taxon>
        <taxon>Neopterygii</taxon>
        <taxon>Teleostei</taxon>
        <taxon>Protacanthopterygii</taxon>
        <taxon>Salmoniformes</taxon>
        <taxon>Salmonidae</taxon>
        <taxon>Salmoninae</taxon>
        <taxon>Hucho</taxon>
    </lineage>
</organism>
<evidence type="ECO:0000313" key="7">
    <source>
        <dbReference type="Proteomes" id="UP000314982"/>
    </source>
</evidence>
<keyword evidence="2" id="KW-0812">Transmembrane</keyword>
<dbReference type="AlphaFoldDB" id="A0A4W5N9E9"/>
<dbReference type="GeneTree" id="ENSGT00940000164843"/>
<reference evidence="6" key="2">
    <citation type="submission" date="2025-08" db="UniProtKB">
        <authorList>
            <consortium name="Ensembl"/>
        </authorList>
    </citation>
    <scope>IDENTIFICATION</scope>
</reference>
<evidence type="ECO:0000256" key="1">
    <source>
        <dbReference type="ARBA" id="ARBA00004141"/>
    </source>
</evidence>
<dbReference type="STRING" id="62062.ENSHHUP00000046110"/>
<evidence type="ECO:0000313" key="6">
    <source>
        <dbReference type="Ensembl" id="ENSHHUP00000046110.1"/>
    </source>
</evidence>
<proteinExistence type="predicted"/>
<keyword evidence="7" id="KW-1185">Reference proteome</keyword>
<dbReference type="GO" id="GO:0022857">
    <property type="term" value="F:transmembrane transporter activity"/>
    <property type="evidence" value="ECO:0007669"/>
    <property type="project" value="InterPro"/>
</dbReference>
<evidence type="ECO:0000256" key="3">
    <source>
        <dbReference type="ARBA" id="ARBA00022989"/>
    </source>
</evidence>
<dbReference type="SUPFAM" id="SSF103473">
    <property type="entry name" value="MFS general substrate transporter"/>
    <property type="match status" value="1"/>
</dbReference>
<dbReference type="InterPro" id="IPR020846">
    <property type="entry name" value="MFS_dom"/>
</dbReference>
<dbReference type="InterPro" id="IPR036259">
    <property type="entry name" value="MFS_trans_sf"/>
</dbReference>
<sequence length="153" mass="16640">MVGKFGITASLSIVYVYSAEVFPTVIRQSGIGMGSMCARAGGVLAPIIYLLRGVSKNAPMVLFGLCTLLGATLTLLLPETAHQPLADTIEDVEGSSIRSESHLYPLKGKTVRRFYYIVFQLKPGVNILAWVNSHFNLSDCTITVITVLNWGYL</sequence>
<evidence type="ECO:0000259" key="5">
    <source>
        <dbReference type="PROSITE" id="PS50850"/>
    </source>
</evidence>
<reference evidence="7" key="1">
    <citation type="submission" date="2018-06" db="EMBL/GenBank/DDBJ databases">
        <title>Genome assembly of Danube salmon.</title>
        <authorList>
            <person name="Macqueen D.J."/>
            <person name="Gundappa M.K."/>
        </authorList>
    </citation>
    <scope>NUCLEOTIDE SEQUENCE [LARGE SCALE GENOMIC DNA]</scope>
</reference>
<accession>A0A4W5N9E9</accession>
<dbReference type="PANTHER" id="PTHR24064">
    <property type="entry name" value="SOLUTE CARRIER FAMILY 22 MEMBER"/>
    <property type="match status" value="1"/>
</dbReference>
<dbReference type="PROSITE" id="PS50850">
    <property type="entry name" value="MFS"/>
    <property type="match status" value="1"/>
</dbReference>
<comment type="subcellular location">
    <subcellularLocation>
        <location evidence="1">Membrane</location>
        <topology evidence="1">Multi-pass membrane protein</topology>
    </subcellularLocation>
</comment>